<name>E0U6I3_GLOV7</name>
<dbReference type="KEGG" id="cyj:Cyan7822_1635"/>
<dbReference type="Proteomes" id="UP000008206">
    <property type="component" value="Chromosome"/>
</dbReference>
<reference evidence="2" key="1">
    <citation type="journal article" date="2011" name="MBio">
        <title>Novel metabolic attributes of the genus Cyanothece, comprising a group of unicellular nitrogen-fixing Cyanobacteria.</title>
        <authorList>
            <person name="Bandyopadhyay A."/>
            <person name="Elvitigala T."/>
            <person name="Welsh E."/>
            <person name="Stockel J."/>
            <person name="Liberton M."/>
            <person name="Min H."/>
            <person name="Sherman L.A."/>
            <person name="Pakrasi H.B."/>
        </authorList>
    </citation>
    <scope>NUCLEOTIDE SEQUENCE [LARGE SCALE GENOMIC DNA]</scope>
    <source>
        <strain evidence="2">PCC 7822</strain>
    </source>
</reference>
<dbReference type="EMBL" id="CP002198">
    <property type="protein sequence ID" value="ADN13626.1"/>
    <property type="molecule type" value="Genomic_DNA"/>
</dbReference>
<dbReference type="HOGENOM" id="CLU_3232506_0_0_3"/>
<proteinExistence type="predicted"/>
<dbReference type="eggNOG" id="ENOG50321GN">
    <property type="taxonomic scope" value="Bacteria"/>
</dbReference>
<evidence type="ECO:0000313" key="2">
    <source>
        <dbReference type="Proteomes" id="UP000008206"/>
    </source>
</evidence>
<sequence>MLCQDCQRRSTCLVFRLASLDKSLQKGLEKLTRCEMLRNSQRS</sequence>
<accession>E0U6I3</accession>
<organism evidence="1 2">
    <name type="scientific">Gloeothece verrucosa (strain PCC 7822)</name>
    <name type="common">Cyanothece sp. (strain PCC 7822)</name>
    <dbReference type="NCBI Taxonomy" id="497965"/>
    <lineage>
        <taxon>Bacteria</taxon>
        <taxon>Bacillati</taxon>
        <taxon>Cyanobacteriota</taxon>
        <taxon>Cyanophyceae</taxon>
        <taxon>Oscillatoriophycideae</taxon>
        <taxon>Chroococcales</taxon>
        <taxon>Aphanothecaceae</taxon>
        <taxon>Gloeothece</taxon>
        <taxon>Gloeothece verrucosa</taxon>
    </lineage>
</organism>
<evidence type="ECO:0000313" key="1">
    <source>
        <dbReference type="EMBL" id="ADN13626.1"/>
    </source>
</evidence>
<dbReference type="AlphaFoldDB" id="E0U6I3"/>
<keyword evidence="2" id="KW-1185">Reference proteome</keyword>
<gene>
    <name evidence="1" type="ordered locus">Cyan7822_1635</name>
</gene>
<protein>
    <submittedName>
        <fullName evidence="1">Uncharacterized protein</fullName>
    </submittedName>
</protein>